<dbReference type="InterPro" id="IPR027417">
    <property type="entry name" value="P-loop_NTPase"/>
</dbReference>
<dbReference type="Gene3D" id="3.80.10.10">
    <property type="entry name" value="Ribonuclease Inhibitor"/>
    <property type="match status" value="3"/>
</dbReference>
<dbReference type="Gramene" id="TraesCLE_scaffold_031067_01G000100.1">
    <property type="protein sequence ID" value="TraesCLE_scaffold_031067_01G000100.1"/>
    <property type="gene ID" value="TraesCLE_scaffold_031067_01G000100"/>
</dbReference>
<protein>
    <recommendedName>
        <fullName evidence="13">NB-ARC domain-containing protein</fullName>
    </recommendedName>
</protein>
<evidence type="ECO:0000256" key="4">
    <source>
        <dbReference type="ARBA" id="ARBA00022741"/>
    </source>
</evidence>
<dbReference type="GO" id="GO:0006952">
    <property type="term" value="P:defense response"/>
    <property type="evidence" value="ECO:0007669"/>
    <property type="project" value="UniProtKB-KW"/>
</dbReference>
<evidence type="ECO:0000256" key="3">
    <source>
        <dbReference type="ARBA" id="ARBA00022737"/>
    </source>
</evidence>
<evidence type="ECO:0000256" key="5">
    <source>
        <dbReference type="ARBA" id="ARBA00022821"/>
    </source>
</evidence>
<keyword evidence="12" id="KW-1185">Reference proteome</keyword>
<feature type="domain" description="NB-ARC" evidence="7">
    <location>
        <begin position="226"/>
        <end position="353"/>
    </location>
</feature>
<dbReference type="PANTHER" id="PTHR36766:SF70">
    <property type="entry name" value="DISEASE RESISTANCE PROTEIN RGA4"/>
    <property type="match status" value="1"/>
</dbReference>
<keyword evidence="3" id="KW-0677">Repeat</keyword>
<keyword evidence="2" id="KW-0433">Leucine-rich repeat</keyword>
<comment type="similarity">
    <text evidence="1">Belongs to the disease resistance NB-LRR family.</text>
</comment>
<dbReference type="OrthoDB" id="10341134at2759"/>
<dbReference type="SUPFAM" id="SSF52540">
    <property type="entry name" value="P-loop containing nucleoside triphosphate hydrolases"/>
    <property type="match status" value="1"/>
</dbReference>
<dbReference type="Gramene" id="TraesCAD_scaffold_038032_01G000100.1">
    <property type="protein sequence ID" value="TraesCAD_scaffold_038032_01G000100.1"/>
    <property type="gene ID" value="TraesCAD_scaffold_038032_01G000100"/>
</dbReference>
<dbReference type="PRINTS" id="PR00364">
    <property type="entry name" value="DISEASERSIST"/>
</dbReference>
<dbReference type="PANTHER" id="PTHR36766">
    <property type="entry name" value="PLANT BROAD-SPECTRUM MILDEW RESISTANCE PROTEIN RPW8"/>
    <property type="match status" value="1"/>
</dbReference>
<evidence type="ECO:0000259" key="7">
    <source>
        <dbReference type="Pfam" id="PF00931"/>
    </source>
</evidence>
<dbReference type="Gene3D" id="1.10.10.10">
    <property type="entry name" value="Winged helix-like DNA-binding domain superfamily/Winged helix DNA-binding domain"/>
    <property type="match status" value="1"/>
</dbReference>
<evidence type="ECO:0000256" key="1">
    <source>
        <dbReference type="ARBA" id="ARBA00008894"/>
    </source>
</evidence>
<evidence type="ECO:0000256" key="6">
    <source>
        <dbReference type="ARBA" id="ARBA00022840"/>
    </source>
</evidence>
<dbReference type="Pfam" id="PF23559">
    <property type="entry name" value="WHD_DRP"/>
    <property type="match status" value="1"/>
</dbReference>
<dbReference type="InterPro" id="IPR056789">
    <property type="entry name" value="LRR_R13L1-DRL21"/>
</dbReference>
<name>A0A3B6SMS9_WHEAT</name>
<evidence type="ECO:0000259" key="10">
    <source>
        <dbReference type="Pfam" id="PF25019"/>
    </source>
</evidence>
<dbReference type="InterPro" id="IPR036388">
    <property type="entry name" value="WH-like_DNA-bd_sf"/>
</dbReference>
<feature type="domain" description="R13L1/DRL21-like LRR repeat region" evidence="10">
    <location>
        <begin position="685"/>
        <end position="784"/>
    </location>
</feature>
<proteinExistence type="inferred from homology"/>
<dbReference type="EnsemblPlants" id="TraesCS7B02G268500.1">
    <property type="protein sequence ID" value="TraesCS7B02G268500.1"/>
    <property type="gene ID" value="TraesCS7B02G268500"/>
</dbReference>
<dbReference type="InterPro" id="IPR058922">
    <property type="entry name" value="WHD_DRP"/>
</dbReference>
<evidence type="ECO:0000259" key="9">
    <source>
        <dbReference type="Pfam" id="PF23559"/>
    </source>
</evidence>
<organism evidence="11">
    <name type="scientific">Triticum aestivum</name>
    <name type="common">Wheat</name>
    <dbReference type="NCBI Taxonomy" id="4565"/>
    <lineage>
        <taxon>Eukaryota</taxon>
        <taxon>Viridiplantae</taxon>
        <taxon>Streptophyta</taxon>
        <taxon>Embryophyta</taxon>
        <taxon>Tracheophyta</taxon>
        <taxon>Spermatophyta</taxon>
        <taxon>Magnoliopsida</taxon>
        <taxon>Liliopsida</taxon>
        <taxon>Poales</taxon>
        <taxon>Poaceae</taxon>
        <taxon>BOP clade</taxon>
        <taxon>Pooideae</taxon>
        <taxon>Triticodae</taxon>
        <taxon>Triticeae</taxon>
        <taxon>Triticinae</taxon>
        <taxon>Triticum</taxon>
    </lineage>
</organism>
<feature type="domain" description="Disease resistance N-terminal" evidence="8">
    <location>
        <begin position="85"/>
        <end position="149"/>
    </location>
</feature>
<dbReference type="InterPro" id="IPR002182">
    <property type="entry name" value="NB-ARC"/>
</dbReference>
<dbReference type="GO" id="GO:0043531">
    <property type="term" value="F:ADP binding"/>
    <property type="evidence" value="ECO:0007669"/>
    <property type="project" value="InterPro"/>
</dbReference>
<dbReference type="InterPro" id="IPR032675">
    <property type="entry name" value="LRR_dom_sf"/>
</dbReference>
<feature type="domain" description="Disease resistance protein winged helix" evidence="9">
    <location>
        <begin position="441"/>
        <end position="507"/>
    </location>
</feature>
<dbReference type="Gramene" id="TraesCS7B03G0734500.1">
    <property type="protein sequence ID" value="TraesCS7B03G0734500.1.CDS"/>
    <property type="gene ID" value="TraesCS7B03G0734500"/>
</dbReference>
<dbReference type="SUPFAM" id="SSF52058">
    <property type="entry name" value="L domain-like"/>
    <property type="match status" value="2"/>
</dbReference>
<dbReference type="AlphaFoldDB" id="A0A3B6SMS9"/>
<dbReference type="Gene3D" id="3.40.50.300">
    <property type="entry name" value="P-loop containing nucleotide triphosphate hydrolases"/>
    <property type="match status" value="1"/>
</dbReference>
<evidence type="ECO:0000313" key="11">
    <source>
        <dbReference type="EnsemblPlants" id="TraesCS7B02G268500.1"/>
    </source>
</evidence>
<keyword evidence="6" id="KW-0067">ATP-binding</keyword>
<dbReference type="GO" id="GO:0005524">
    <property type="term" value="F:ATP binding"/>
    <property type="evidence" value="ECO:0007669"/>
    <property type="project" value="UniProtKB-KW"/>
</dbReference>
<accession>A0A3B6SMS9</accession>
<reference evidence="11" key="1">
    <citation type="submission" date="2018-08" db="EMBL/GenBank/DDBJ databases">
        <authorList>
            <person name="Rossello M."/>
        </authorList>
    </citation>
    <scope>NUCLEOTIDE SEQUENCE [LARGE SCALE GENOMIC DNA]</scope>
    <source>
        <strain evidence="11">cv. Chinese Spring</strain>
    </source>
</reference>
<dbReference type="Proteomes" id="UP000019116">
    <property type="component" value="Chromosome 7B"/>
</dbReference>
<dbReference type="STRING" id="4565.A0A3B6SMS9"/>
<dbReference type="Gramene" id="TraesROB_scaffold_122049_01G000100.1">
    <property type="protein sequence ID" value="TraesROB_scaffold_122049_01G000100.1"/>
    <property type="gene ID" value="TraesROB_scaffold_122049_01G000100"/>
</dbReference>
<evidence type="ECO:0008006" key="13">
    <source>
        <dbReference type="Google" id="ProtNLM"/>
    </source>
</evidence>
<keyword evidence="5" id="KW-0611">Plant defense</keyword>
<dbReference type="Gramene" id="TraesCS7B02G268500.1">
    <property type="protein sequence ID" value="TraesCS7B02G268500.1"/>
    <property type="gene ID" value="TraesCS7B02G268500"/>
</dbReference>
<dbReference type="Pfam" id="PF18052">
    <property type="entry name" value="Rx_N"/>
    <property type="match status" value="1"/>
</dbReference>
<keyword evidence="4" id="KW-0547">Nucleotide-binding</keyword>
<dbReference type="OMA" id="WHLEASR"/>
<dbReference type="GO" id="GO:0051707">
    <property type="term" value="P:response to other organism"/>
    <property type="evidence" value="ECO:0007669"/>
    <property type="project" value="UniProtKB-ARBA"/>
</dbReference>
<dbReference type="Gene3D" id="1.20.5.4130">
    <property type="match status" value="1"/>
</dbReference>
<dbReference type="Pfam" id="PF00931">
    <property type="entry name" value="NB-ARC"/>
    <property type="match status" value="1"/>
</dbReference>
<reference evidence="11" key="2">
    <citation type="submission" date="2018-10" db="UniProtKB">
        <authorList>
            <consortium name="EnsemblPlants"/>
        </authorList>
    </citation>
    <scope>IDENTIFICATION</scope>
</reference>
<evidence type="ECO:0000313" key="12">
    <source>
        <dbReference type="Proteomes" id="UP000019116"/>
    </source>
</evidence>
<dbReference type="Pfam" id="PF25019">
    <property type="entry name" value="LRR_R13L1-DRL21"/>
    <property type="match status" value="1"/>
</dbReference>
<dbReference type="InterPro" id="IPR041118">
    <property type="entry name" value="Rx_N"/>
</dbReference>
<evidence type="ECO:0000256" key="2">
    <source>
        <dbReference type="ARBA" id="ARBA00022614"/>
    </source>
</evidence>
<sequence>MTEFANSPFFTRQGLEPPEAASYWHLEASRTKLWYLQTPTKDRMEAEWFSGIKAVTSTATTVVSGLNDWIAFLQWFQPDKTLENGQLQEELWKLETTMPMMQEMTDKAEWSSHKDPVAKLLEELKSVFYDSEDTLDDLNYYVLKSKKRKVHCQQISLRAQSAVALVKPETSSLPNEPKIFGRQKELMEIIQLLGVPVSIHSGGKRKNSKSATDALSTQEAFIDDARNEGVGVLALTGIGGVGKTTLTQQIYHHPLVEAHFNQQLWICVSDDFDVKRLTKELVQSSGEKALSDNLNSLQSILATAVKSKRFLLVLDDIWDDVLTENGQEWENFCAPLTRGLPGSIILVTTRSCAFNCKGCKNDADLETIARKIVPKLKGSPLAAKTLGRLLRVNHDIEHWRNVLDSELWELKQEKEEILPALRLSYIYLPFRLKRCFSLCAMYPKDHVFQMEVAVHIWCAQGFVEPQGQIPLSDIARSYFQELIDRSLFQEAEGAPDAYVIHDLIHDMLQLVSANESFVVRNEYDLLNVPQNVRHLSLFTEENFDSKRFMILSQHKKLRTIFIKESLNQTALIPVIDCWSSALKYLRFLSCGFNAIKVLPETVARFKLLRCLKFGSSRTCTFHTFPESYCCLYNLQTFVGLSFIFQNLPRNFTRLVNLQHFRINTLTHQRHCTLYSVPSEFSHIRLLRYMNLKGELNLEGMSYLQPNDVQQLEMSKRKDIRKLILAFDQRRGTSDSDMEVLEALCPHPDVIQCLDIKYFKGDLNPTWFKPSNLQSLMQLHFITCDIRTVSWGGDHAGTMFSALTFLNISMCSRLSSLEQLLQAPGLPAIRIISIDRCPELVNLPVETFEAFECLETLSIWSCPKINWEMLVGLPPSLQYLNMIDFGQFSDHFLSCLEDLASLLKLNLSSESLTSIPIQQWSSLLRLDVWNCSKLTTVDFTPRSLPAVKVITIRNCEALLSLPGETFVEFCCLEELMIRECPNIEWRGLTFPISLRELYLNDCGDISPWVPNSLEHLNHLTHLALMNLKYIKSISAQIWAQSLSKLEFLQICECPHLQAIGGPKGIAGITNAFVESCDKLKGIKQPFRRGRMAHFGHF</sequence>
<evidence type="ECO:0000259" key="8">
    <source>
        <dbReference type="Pfam" id="PF18052"/>
    </source>
</evidence>